<dbReference type="PANTHER" id="PTHR45947">
    <property type="entry name" value="SULFOQUINOVOSYL TRANSFERASE SQD2"/>
    <property type="match status" value="1"/>
</dbReference>
<dbReference type="Pfam" id="PF00534">
    <property type="entry name" value="Glycos_transf_1"/>
    <property type="match status" value="1"/>
</dbReference>
<reference evidence="4 5" key="2">
    <citation type="submission" date="2019-01" db="EMBL/GenBank/DDBJ databases">
        <title>Tautonia sociabilis, a novel thermotolerant planctomycete of Isosphaeraceae family, isolated from a 4000 m deep subterranean habitat.</title>
        <authorList>
            <person name="Kovaleva O.L."/>
            <person name="Elcheninov A.G."/>
            <person name="Van Heerden E."/>
            <person name="Toshchakov S.V."/>
            <person name="Novikov A."/>
            <person name="Bonch-Osmolovskaya E.A."/>
            <person name="Kublanov I.V."/>
        </authorList>
    </citation>
    <scope>NUCLEOTIDE SEQUENCE [LARGE SCALE GENOMIC DNA]</scope>
    <source>
        <strain evidence="4 5">GM2012</strain>
    </source>
</reference>
<sequence length="442" mass="48758">MRIAWYTHRYSPCIGGAETYGRAMVRRLVDRGHEVDVLTSDARDLWYFNDPTRARLDEPAESLVDGARVRRFPVRHVPMQRYIGKLLGFVPHWPTQCRFASYMPLLPDLERADGHYDAVFAVGFPFTVFSFAAWKKARACGAPLILTPFLHLATPGDPVRKHYTRPHQIRLLQEADAVVVVTGLEADAVAGWGIPRSRIVRAAMGFEPSEVCGGLGDRFREQYRISPGRPLIGHLATLDPNKGTNDLVRAVLALNEERPADDPIYLALAGVSSPHFEAFASDLPPSTRRWLIRTGPLPAEQKADFFDAIDLFAMPSRTDSFGIVFLEAWANGKPVVAAAAGGVAEVVEHDRTGVLVPFGDVEKLRAAIDWLIHEPETARRLGLAGRCRVSSGASWDDCFATIADRLAQLTTSARLRVDDGRPADGSGRNRPGHPSPSERITS</sequence>
<dbReference type="Proteomes" id="UP000280296">
    <property type="component" value="Unassembled WGS sequence"/>
</dbReference>
<dbReference type="EMBL" id="RYZH01000037">
    <property type="protein sequence ID" value="RUL85736.1"/>
    <property type="molecule type" value="Genomic_DNA"/>
</dbReference>
<comment type="caution">
    <text evidence="4">The sequence shown here is derived from an EMBL/GenBank/DDBJ whole genome shotgun (WGS) entry which is preliminary data.</text>
</comment>
<dbReference type="RefSeq" id="WP_126726823.1">
    <property type="nucleotide sequence ID" value="NZ_RYZH01000037.1"/>
</dbReference>
<evidence type="ECO:0000313" key="5">
    <source>
        <dbReference type="Proteomes" id="UP000280296"/>
    </source>
</evidence>
<protein>
    <submittedName>
        <fullName evidence="4">Glycosyltransferase family 1 protein</fullName>
    </submittedName>
</protein>
<dbReference type="SUPFAM" id="SSF53756">
    <property type="entry name" value="UDP-Glycosyltransferase/glycogen phosphorylase"/>
    <property type="match status" value="1"/>
</dbReference>
<dbReference type="GO" id="GO:0016758">
    <property type="term" value="F:hexosyltransferase activity"/>
    <property type="evidence" value="ECO:0007669"/>
    <property type="project" value="TreeGrafter"/>
</dbReference>
<keyword evidence="5" id="KW-1185">Reference proteome</keyword>
<reference evidence="4 5" key="1">
    <citation type="submission" date="2018-12" db="EMBL/GenBank/DDBJ databases">
        <authorList>
            <person name="Toschakov S.V."/>
        </authorList>
    </citation>
    <scope>NUCLEOTIDE SEQUENCE [LARGE SCALE GENOMIC DNA]</scope>
    <source>
        <strain evidence="4 5">GM2012</strain>
    </source>
</reference>
<accession>A0A432MGR5</accession>
<dbReference type="Gene3D" id="3.40.50.2000">
    <property type="entry name" value="Glycogen Phosphorylase B"/>
    <property type="match status" value="2"/>
</dbReference>
<dbReference type="InterPro" id="IPR050194">
    <property type="entry name" value="Glycosyltransferase_grp1"/>
</dbReference>
<dbReference type="Pfam" id="PF13579">
    <property type="entry name" value="Glyco_trans_4_4"/>
    <property type="match status" value="1"/>
</dbReference>
<gene>
    <name evidence="4" type="ORF">TsocGM_17850</name>
</gene>
<name>A0A432MGR5_9BACT</name>
<proteinExistence type="predicted"/>
<dbReference type="OrthoDB" id="9787617at2"/>
<dbReference type="InterPro" id="IPR028098">
    <property type="entry name" value="Glyco_trans_4-like_N"/>
</dbReference>
<dbReference type="AlphaFoldDB" id="A0A432MGR5"/>
<organism evidence="4 5">
    <name type="scientific">Tautonia sociabilis</name>
    <dbReference type="NCBI Taxonomy" id="2080755"/>
    <lineage>
        <taxon>Bacteria</taxon>
        <taxon>Pseudomonadati</taxon>
        <taxon>Planctomycetota</taxon>
        <taxon>Planctomycetia</taxon>
        <taxon>Isosphaerales</taxon>
        <taxon>Isosphaeraceae</taxon>
        <taxon>Tautonia</taxon>
    </lineage>
</organism>
<dbReference type="CDD" id="cd03801">
    <property type="entry name" value="GT4_PimA-like"/>
    <property type="match status" value="1"/>
</dbReference>
<keyword evidence="4" id="KW-0808">Transferase</keyword>
<dbReference type="InterPro" id="IPR001296">
    <property type="entry name" value="Glyco_trans_1"/>
</dbReference>
<feature type="region of interest" description="Disordered" evidence="1">
    <location>
        <begin position="416"/>
        <end position="442"/>
    </location>
</feature>
<dbReference type="PANTHER" id="PTHR45947:SF3">
    <property type="entry name" value="SULFOQUINOVOSYL TRANSFERASE SQD2"/>
    <property type="match status" value="1"/>
</dbReference>
<evidence type="ECO:0000256" key="1">
    <source>
        <dbReference type="SAM" id="MobiDB-lite"/>
    </source>
</evidence>
<evidence type="ECO:0000259" key="3">
    <source>
        <dbReference type="Pfam" id="PF13579"/>
    </source>
</evidence>
<evidence type="ECO:0000313" key="4">
    <source>
        <dbReference type="EMBL" id="RUL85736.1"/>
    </source>
</evidence>
<evidence type="ECO:0000259" key="2">
    <source>
        <dbReference type="Pfam" id="PF00534"/>
    </source>
</evidence>
<feature type="domain" description="Glycosyltransferase subfamily 4-like N-terminal" evidence="3">
    <location>
        <begin position="15"/>
        <end position="201"/>
    </location>
</feature>
<feature type="domain" description="Glycosyl transferase family 1" evidence="2">
    <location>
        <begin position="218"/>
        <end position="386"/>
    </location>
</feature>